<name>A0A6G9CUN6_RHOER</name>
<dbReference type="AlphaFoldDB" id="A0A6G9CUN6"/>
<evidence type="ECO:0000313" key="2">
    <source>
        <dbReference type="EMBL" id="QIP40331.1"/>
    </source>
</evidence>
<dbReference type="Proteomes" id="UP000502345">
    <property type="component" value="Chromosome"/>
</dbReference>
<reference evidence="2 3" key="1">
    <citation type="submission" date="2020-03" db="EMBL/GenBank/DDBJ databases">
        <title>Screen low temperature-resistant strains for efficient degradation of petroleum hydrocarbons under the low temperature.</title>
        <authorList>
            <person name="Wang Y."/>
            <person name="Chen J."/>
        </authorList>
    </citation>
    <scope>NUCLEOTIDE SEQUENCE [LARGE SCALE GENOMIC DNA]</scope>
    <source>
        <strain evidence="2 3">KB1</strain>
    </source>
</reference>
<evidence type="ECO:0000313" key="3">
    <source>
        <dbReference type="Proteomes" id="UP000502345"/>
    </source>
</evidence>
<feature type="domain" description="Polynucleotide kinase-phosphatase ligase" evidence="1">
    <location>
        <begin position="1"/>
        <end position="65"/>
    </location>
</feature>
<sequence length="70" mass="7993">MIYGADYLEPSTLARLRNRNLGHKQSMALREYALGMEAVSRLVDREPLWRAHQAVFAVLALESEPVDPRL</sequence>
<organism evidence="2 3">
    <name type="scientific">Rhodococcus erythropolis</name>
    <name type="common">Arthrobacter picolinophilus</name>
    <dbReference type="NCBI Taxonomy" id="1833"/>
    <lineage>
        <taxon>Bacteria</taxon>
        <taxon>Bacillati</taxon>
        <taxon>Actinomycetota</taxon>
        <taxon>Actinomycetes</taxon>
        <taxon>Mycobacteriales</taxon>
        <taxon>Nocardiaceae</taxon>
        <taxon>Rhodococcus</taxon>
        <taxon>Rhodococcus erythropolis group</taxon>
    </lineage>
</organism>
<dbReference type="Gene3D" id="3.30.470.30">
    <property type="entry name" value="DNA ligase/mRNA capping enzyme"/>
    <property type="match status" value="1"/>
</dbReference>
<proteinExistence type="predicted"/>
<dbReference type="EMBL" id="CP050124">
    <property type="protein sequence ID" value="QIP40331.1"/>
    <property type="molecule type" value="Genomic_DNA"/>
</dbReference>
<dbReference type="InterPro" id="IPR032380">
    <property type="entry name" value="PNKP_ligase_dom"/>
</dbReference>
<protein>
    <recommendedName>
        <fullName evidence="1">Polynucleotide kinase-phosphatase ligase domain-containing protein</fullName>
    </recommendedName>
</protein>
<evidence type="ECO:0000259" key="1">
    <source>
        <dbReference type="Pfam" id="PF16542"/>
    </source>
</evidence>
<gene>
    <name evidence="2" type="ORF">G9444_3087</name>
</gene>
<dbReference type="Pfam" id="PF16542">
    <property type="entry name" value="PNKP_ligase"/>
    <property type="match status" value="1"/>
</dbReference>
<accession>A0A6G9CUN6</accession>